<keyword evidence="2" id="KW-0255">Endonuclease</keyword>
<dbReference type="PANTHER" id="PTHR36558:SF1">
    <property type="entry name" value="RESTRICTION ENDONUCLEASE DOMAIN-CONTAINING PROTEIN-RELATED"/>
    <property type="match status" value="1"/>
</dbReference>
<name>A0A316ECN6_9BACT</name>
<dbReference type="InterPro" id="IPR011335">
    <property type="entry name" value="Restrct_endonuc-II-like"/>
</dbReference>
<keyword evidence="2" id="KW-0378">Hydrolase</keyword>
<accession>A0A316ECN6</accession>
<comment type="caution">
    <text evidence="2">The sequence shown here is derived from an EMBL/GenBank/DDBJ whole genome shotgun (WGS) entry which is preliminary data.</text>
</comment>
<evidence type="ECO:0000259" key="1">
    <source>
        <dbReference type="Pfam" id="PF05685"/>
    </source>
</evidence>
<protein>
    <submittedName>
        <fullName evidence="2">Uma2 family endonuclease</fullName>
    </submittedName>
</protein>
<organism evidence="2 3">
    <name type="scientific">Arcicella aurantiaca</name>
    <dbReference type="NCBI Taxonomy" id="591202"/>
    <lineage>
        <taxon>Bacteria</taxon>
        <taxon>Pseudomonadati</taxon>
        <taxon>Bacteroidota</taxon>
        <taxon>Cytophagia</taxon>
        <taxon>Cytophagales</taxon>
        <taxon>Flectobacillaceae</taxon>
        <taxon>Arcicella</taxon>
    </lineage>
</organism>
<dbReference type="PANTHER" id="PTHR36558">
    <property type="entry name" value="GLR1098 PROTEIN"/>
    <property type="match status" value="1"/>
</dbReference>
<dbReference type="Gene3D" id="3.90.1570.10">
    <property type="entry name" value="tt1808, chain A"/>
    <property type="match status" value="1"/>
</dbReference>
<feature type="domain" description="Putative restriction endonuclease" evidence="1">
    <location>
        <begin position="17"/>
        <end position="159"/>
    </location>
</feature>
<dbReference type="CDD" id="cd06260">
    <property type="entry name" value="DUF820-like"/>
    <property type="match status" value="1"/>
</dbReference>
<reference evidence="2 3" key="1">
    <citation type="submission" date="2018-05" db="EMBL/GenBank/DDBJ databases">
        <title>Genomic Encyclopedia of Archaeal and Bacterial Type Strains, Phase II (KMG-II): from individual species to whole genera.</title>
        <authorList>
            <person name="Goeker M."/>
        </authorList>
    </citation>
    <scope>NUCLEOTIDE SEQUENCE [LARGE SCALE GENOMIC DNA]</scope>
    <source>
        <strain evidence="2 3">DSM 22214</strain>
    </source>
</reference>
<dbReference type="RefSeq" id="WP_109743111.1">
    <property type="nucleotide sequence ID" value="NZ_QGGO01000011.1"/>
</dbReference>
<proteinExistence type="predicted"/>
<gene>
    <name evidence="2" type="ORF">LV89_02381</name>
</gene>
<dbReference type="GO" id="GO:0004519">
    <property type="term" value="F:endonuclease activity"/>
    <property type="evidence" value="ECO:0007669"/>
    <property type="project" value="UniProtKB-KW"/>
</dbReference>
<dbReference type="AlphaFoldDB" id="A0A316ECN6"/>
<dbReference type="EMBL" id="QGGO01000011">
    <property type="protein sequence ID" value="PWK26533.1"/>
    <property type="molecule type" value="Genomic_DNA"/>
</dbReference>
<evidence type="ECO:0000313" key="2">
    <source>
        <dbReference type="EMBL" id="PWK26533.1"/>
    </source>
</evidence>
<dbReference type="Pfam" id="PF05685">
    <property type="entry name" value="Uma2"/>
    <property type="match status" value="1"/>
</dbReference>
<dbReference type="InterPro" id="IPR008538">
    <property type="entry name" value="Uma2"/>
</dbReference>
<sequence length="183" mass="21685">MHRFQLSLSDLPHYTYEDYKKWENQWELIAGVPFSMSPLPVFKHQKINVKIVRILDEELERNGCDDCTAMMPIDWKIDESTIVQPDASIICENSNGKYIISIPKLVFEILSPSTRKKDLTIKFDLYQDQGVKYYCIIDPDVNKATIYKMIEGRYRQVFESENDTYIFDIEDCKVVFDFSRIWK</sequence>
<dbReference type="OrthoDB" id="9808428at2"/>
<dbReference type="InterPro" id="IPR012296">
    <property type="entry name" value="Nuclease_put_TT1808"/>
</dbReference>
<dbReference type="SUPFAM" id="SSF52980">
    <property type="entry name" value="Restriction endonuclease-like"/>
    <property type="match status" value="1"/>
</dbReference>
<evidence type="ECO:0000313" key="3">
    <source>
        <dbReference type="Proteomes" id="UP000245489"/>
    </source>
</evidence>
<dbReference type="Proteomes" id="UP000245489">
    <property type="component" value="Unassembled WGS sequence"/>
</dbReference>
<keyword evidence="3" id="KW-1185">Reference proteome</keyword>
<keyword evidence="2" id="KW-0540">Nuclease</keyword>